<dbReference type="CDD" id="cd07385">
    <property type="entry name" value="MPP_YkuE_C"/>
    <property type="match status" value="1"/>
</dbReference>
<dbReference type="PANTHER" id="PTHR31302">
    <property type="entry name" value="TRANSMEMBRANE PROTEIN WITH METALLOPHOSPHOESTERASE DOMAIN-RELATED"/>
    <property type="match status" value="1"/>
</dbReference>
<organism evidence="4 5">
    <name type="scientific">Oceanobacillus locisalsi</name>
    <dbReference type="NCBI Taxonomy" id="546107"/>
    <lineage>
        <taxon>Bacteria</taxon>
        <taxon>Bacillati</taxon>
        <taxon>Bacillota</taxon>
        <taxon>Bacilli</taxon>
        <taxon>Bacillales</taxon>
        <taxon>Bacillaceae</taxon>
        <taxon>Oceanobacillus</taxon>
    </lineage>
</organism>
<evidence type="ECO:0000256" key="1">
    <source>
        <dbReference type="ARBA" id="ARBA00022723"/>
    </source>
</evidence>
<dbReference type="InterPro" id="IPR004843">
    <property type="entry name" value="Calcineurin-like_PHP"/>
</dbReference>
<sequence length="283" mass="31411">MKRMTKLKNRIKRSMIVIALLLAILSIMLKVYLDTNIFKLNKEQFTSTKLEASSELTILQITDVHSRSFGEGNSEVLEKVKELEADIIVLTGDLIDRKTKDLDIALHLAEELVEINPDTYFVTGNHEHENPGKDVFLTELENRGVHLLRNESTQVEKDGQLFNLVGVNDVSTSHESMSLAFAEADPQNYTILLSHAPSVVQKYPDVKADLVLSGHTHGGQVRMPFIGALIAPDEGLFPELQEGVYPLGAERYLYIDSGLGTSGLPVRFLNQSQVSLITIQGEG</sequence>
<keyword evidence="1" id="KW-0479">Metal-binding</keyword>
<proteinExistence type="predicted"/>
<reference evidence="5" key="1">
    <citation type="journal article" date="2019" name="Int. J. Syst. Evol. Microbiol.">
        <title>The Global Catalogue of Microorganisms (GCM) 10K type strain sequencing project: providing services to taxonomists for standard genome sequencing and annotation.</title>
        <authorList>
            <consortium name="The Broad Institute Genomics Platform"/>
            <consortium name="The Broad Institute Genome Sequencing Center for Infectious Disease"/>
            <person name="Wu L."/>
            <person name="Ma J."/>
        </authorList>
    </citation>
    <scope>NUCLEOTIDE SEQUENCE [LARGE SCALE GENOMIC DNA]</scope>
    <source>
        <strain evidence="5">CCUG 56608</strain>
    </source>
</reference>
<keyword evidence="5" id="KW-1185">Reference proteome</keyword>
<dbReference type="Proteomes" id="UP001597041">
    <property type="component" value="Unassembled WGS sequence"/>
</dbReference>
<evidence type="ECO:0000259" key="3">
    <source>
        <dbReference type="Pfam" id="PF00149"/>
    </source>
</evidence>
<gene>
    <name evidence="4" type="ORF">ACFQ19_07390</name>
</gene>
<dbReference type="SUPFAM" id="SSF56300">
    <property type="entry name" value="Metallo-dependent phosphatases"/>
    <property type="match status" value="1"/>
</dbReference>
<dbReference type="Pfam" id="PF00149">
    <property type="entry name" value="Metallophos"/>
    <property type="match status" value="1"/>
</dbReference>
<dbReference type="InterPro" id="IPR029052">
    <property type="entry name" value="Metallo-depent_PP-like"/>
</dbReference>
<evidence type="ECO:0000313" key="4">
    <source>
        <dbReference type="EMBL" id="MFD1065845.1"/>
    </source>
</evidence>
<dbReference type="EMBL" id="JBHTKK010000006">
    <property type="protein sequence ID" value="MFD1065845.1"/>
    <property type="molecule type" value="Genomic_DNA"/>
</dbReference>
<keyword evidence="2" id="KW-0378">Hydrolase</keyword>
<feature type="domain" description="Calcineurin-like phosphoesterase" evidence="3">
    <location>
        <begin position="57"/>
        <end position="218"/>
    </location>
</feature>
<dbReference type="PANTHER" id="PTHR31302:SF31">
    <property type="entry name" value="PHOSPHODIESTERASE YAEI"/>
    <property type="match status" value="1"/>
</dbReference>
<accession>A0ABW3NH77</accession>
<dbReference type="Gene3D" id="3.60.21.10">
    <property type="match status" value="1"/>
</dbReference>
<evidence type="ECO:0000256" key="2">
    <source>
        <dbReference type="ARBA" id="ARBA00022801"/>
    </source>
</evidence>
<comment type="caution">
    <text evidence="4">The sequence shown here is derived from an EMBL/GenBank/DDBJ whole genome shotgun (WGS) entry which is preliminary data.</text>
</comment>
<evidence type="ECO:0000313" key="5">
    <source>
        <dbReference type="Proteomes" id="UP001597041"/>
    </source>
</evidence>
<name>A0ABW3NH77_9BACI</name>
<dbReference type="InterPro" id="IPR051158">
    <property type="entry name" value="Metallophosphoesterase_sf"/>
</dbReference>
<dbReference type="RefSeq" id="WP_379591436.1">
    <property type="nucleotide sequence ID" value="NZ_JBHTKK010000006.1"/>
</dbReference>
<protein>
    <submittedName>
        <fullName evidence="4">Metallophosphoesterase</fullName>
    </submittedName>
</protein>